<dbReference type="Proteomes" id="UP001151760">
    <property type="component" value="Unassembled WGS sequence"/>
</dbReference>
<comment type="caution">
    <text evidence="9">The sequence shown here is derived from an EMBL/GenBank/DDBJ whole genome shotgun (WGS) entry which is preliminary data.</text>
</comment>
<evidence type="ECO:0000256" key="4">
    <source>
        <dbReference type="ARBA" id="ARBA00022759"/>
    </source>
</evidence>
<keyword evidence="10" id="KW-1185">Reference proteome</keyword>
<evidence type="ECO:0000256" key="2">
    <source>
        <dbReference type="ARBA" id="ARBA00022695"/>
    </source>
</evidence>
<evidence type="ECO:0000256" key="6">
    <source>
        <dbReference type="ARBA" id="ARBA00022918"/>
    </source>
</evidence>
<organism evidence="9 10">
    <name type="scientific">Tanacetum coccineum</name>
    <dbReference type="NCBI Taxonomy" id="301880"/>
    <lineage>
        <taxon>Eukaryota</taxon>
        <taxon>Viridiplantae</taxon>
        <taxon>Streptophyta</taxon>
        <taxon>Embryophyta</taxon>
        <taxon>Tracheophyta</taxon>
        <taxon>Spermatophyta</taxon>
        <taxon>Magnoliopsida</taxon>
        <taxon>eudicotyledons</taxon>
        <taxon>Gunneridae</taxon>
        <taxon>Pentapetalae</taxon>
        <taxon>asterids</taxon>
        <taxon>campanulids</taxon>
        <taxon>Asterales</taxon>
        <taxon>Asteraceae</taxon>
        <taxon>Asteroideae</taxon>
        <taxon>Anthemideae</taxon>
        <taxon>Anthemidinae</taxon>
        <taxon>Tanacetum</taxon>
    </lineage>
</organism>
<keyword evidence="4" id="KW-0255">Endonuclease</keyword>
<dbReference type="InterPro" id="IPR041373">
    <property type="entry name" value="RT_RNaseH"/>
</dbReference>
<dbReference type="InterPro" id="IPR043502">
    <property type="entry name" value="DNA/RNA_pol_sf"/>
</dbReference>
<keyword evidence="3" id="KW-0540">Nuclease</keyword>
<reference evidence="9" key="2">
    <citation type="submission" date="2022-01" db="EMBL/GenBank/DDBJ databases">
        <authorList>
            <person name="Yamashiro T."/>
            <person name="Shiraishi A."/>
            <person name="Satake H."/>
            <person name="Nakayama K."/>
        </authorList>
    </citation>
    <scope>NUCLEOTIDE SEQUENCE</scope>
</reference>
<accession>A0ABQ5F059</accession>
<evidence type="ECO:0000256" key="7">
    <source>
        <dbReference type="SAM" id="MobiDB-lite"/>
    </source>
</evidence>
<dbReference type="GO" id="GO:0003964">
    <property type="term" value="F:RNA-directed DNA polymerase activity"/>
    <property type="evidence" value="ECO:0007669"/>
    <property type="project" value="UniProtKB-KW"/>
</dbReference>
<feature type="region of interest" description="Disordered" evidence="7">
    <location>
        <begin position="301"/>
        <end position="325"/>
    </location>
</feature>
<feature type="domain" description="Reverse transcriptase RNase H-like" evidence="8">
    <location>
        <begin position="66"/>
        <end position="153"/>
    </location>
</feature>
<keyword evidence="2" id="KW-0548">Nucleotidyltransferase</keyword>
<keyword evidence="1" id="KW-0808">Transferase</keyword>
<dbReference type="Pfam" id="PF17917">
    <property type="entry name" value="RT_RNaseH"/>
    <property type="match status" value="1"/>
</dbReference>
<evidence type="ECO:0000256" key="3">
    <source>
        <dbReference type="ARBA" id="ARBA00022722"/>
    </source>
</evidence>
<evidence type="ECO:0000256" key="1">
    <source>
        <dbReference type="ARBA" id="ARBA00022679"/>
    </source>
</evidence>
<evidence type="ECO:0000313" key="9">
    <source>
        <dbReference type="EMBL" id="GJT56706.1"/>
    </source>
</evidence>
<evidence type="ECO:0000256" key="5">
    <source>
        <dbReference type="ARBA" id="ARBA00022801"/>
    </source>
</evidence>
<evidence type="ECO:0000313" key="10">
    <source>
        <dbReference type="Proteomes" id="UP001151760"/>
    </source>
</evidence>
<gene>
    <name evidence="9" type="ORF">Tco_0991760</name>
</gene>
<feature type="compositionally biased region" description="Acidic residues" evidence="7">
    <location>
        <begin position="310"/>
        <end position="319"/>
    </location>
</feature>
<proteinExistence type="predicted"/>
<evidence type="ECO:0000259" key="8">
    <source>
        <dbReference type="Pfam" id="PF17917"/>
    </source>
</evidence>
<name>A0ABQ5F059_9ASTR</name>
<reference evidence="9" key="1">
    <citation type="journal article" date="2022" name="Int. J. Mol. Sci.">
        <title>Draft Genome of Tanacetum Coccineum: Genomic Comparison of Closely Related Tanacetum-Family Plants.</title>
        <authorList>
            <person name="Yamashiro T."/>
            <person name="Shiraishi A."/>
            <person name="Nakayama K."/>
            <person name="Satake H."/>
        </authorList>
    </citation>
    <scope>NUCLEOTIDE SEQUENCE</scope>
</reference>
<dbReference type="SUPFAM" id="SSF56672">
    <property type="entry name" value="DNA/RNA polymerases"/>
    <property type="match status" value="1"/>
</dbReference>
<sequence>MLKGCQVVLARVTTRETEDKWKEKRLEDVPTIRDFPEVFLEDLPGLPTTRQVEISDQSGTWCCICGAGALLINAVRNEKVVRATARTIRQRLIKAQFLTLGSSGLVCQVEGWIALFVRNQCTVYTDHKSLQHILNQKKWNLRQRRWLELLSDYDCEIRYHPGKANVVADALSRKERIKPLRVRALVEGYTGGEVGTPYGWNSMLKRQELVALIWPLGLLVQPEIPQWKWDNITMNFVTKLPKSSQGNLKMSGNEDHHRQGRRFAAGGNGHDGRDPRDVEIERLRQRVRELEINPFDRYERQYEDTPTDSVVEEYENEGGEFEKKFHQRHPRLSFLKS</sequence>
<keyword evidence="6 9" id="KW-0695">RNA-directed DNA polymerase</keyword>
<feature type="region of interest" description="Disordered" evidence="7">
    <location>
        <begin position="243"/>
        <end position="275"/>
    </location>
</feature>
<keyword evidence="5" id="KW-0378">Hydrolase</keyword>
<dbReference type="PANTHER" id="PTHR34072:SF52">
    <property type="entry name" value="RIBONUCLEASE H"/>
    <property type="match status" value="1"/>
</dbReference>
<dbReference type="PANTHER" id="PTHR34072">
    <property type="entry name" value="ENZYMATIC POLYPROTEIN-RELATED"/>
    <property type="match status" value="1"/>
</dbReference>
<protein>
    <submittedName>
        <fullName evidence="9">Reverse transcriptase domain-containing protein</fullName>
    </submittedName>
</protein>
<dbReference type="EMBL" id="BQNB010016869">
    <property type="protein sequence ID" value="GJT56706.1"/>
    <property type="molecule type" value="Genomic_DNA"/>
</dbReference>